<keyword evidence="3" id="KW-1185">Reference proteome</keyword>
<dbReference type="Pfam" id="PF13449">
    <property type="entry name" value="Phytase-like"/>
    <property type="match status" value="1"/>
</dbReference>
<reference evidence="2 3" key="1">
    <citation type="journal article" date="2011" name="J. Bacteriol.">
        <title>Complete genome sequences of the chemolithoautotrophic Oligotropha carboxidovorans strains OM4 and OM5.</title>
        <authorList>
            <person name="Volland S."/>
            <person name="Rachinger M."/>
            <person name="Strittmatter A."/>
            <person name="Daniel R."/>
            <person name="Gottschalk G."/>
            <person name="Meyer O."/>
        </authorList>
    </citation>
    <scope>NUCLEOTIDE SEQUENCE [LARGE SCALE GENOMIC DNA]</scope>
    <source>
        <strain evidence="3">ATCC 49405 / DSM 1227 / KCTC 32145 / OM5</strain>
    </source>
</reference>
<dbReference type="PROSITE" id="PS51318">
    <property type="entry name" value="TAT"/>
    <property type="match status" value="1"/>
</dbReference>
<evidence type="ECO:0000313" key="3">
    <source>
        <dbReference type="Proteomes" id="UP000007730"/>
    </source>
</evidence>
<dbReference type="HOGENOM" id="CLU_059147_0_0_5"/>
<feature type="domain" description="Phytase-like" evidence="1">
    <location>
        <begin position="81"/>
        <end position="332"/>
    </location>
</feature>
<dbReference type="InterPro" id="IPR027372">
    <property type="entry name" value="Phytase-like_dom"/>
</dbReference>
<dbReference type="STRING" id="504832.OCA5_c04390"/>
<organism evidence="2 3">
    <name type="scientific">Afipia carboxidovorans (strain ATCC 49405 / DSM 1227 / KCTC 32145 / OM5)</name>
    <name type="common">Oligotropha carboxidovorans</name>
    <dbReference type="NCBI Taxonomy" id="504832"/>
    <lineage>
        <taxon>Bacteria</taxon>
        <taxon>Pseudomonadati</taxon>
        <taxon>Pseudomonadota</taxon>
        <taxon>Alphaproteobacteria</taxon>
        <taxon>Hyphomicrobiales</taxon>
        <taxon>Nitrobacteraceae</taxon>
        <taxon>Afipia</taxon>
    </lineage>
</organism>
<dbReference type="KEGG" id="ocg:OCA5_c04390"/>
<dbReference type="RefSeq" id="WP_012561251.1">
    <property type="nucleotide sequence ID" value="NC_011386.1"/>
</dbReference>
<dbReference type="PIRSF" id="PIRSF031900">
    <property type="entry name" value="UCP031900"/>
    <property type="match status" value="1"/>
</dbReference>
<protein>
    <recommendedName>
        <fullName evidence="1">Phytase-like domain-containing protein</fullName>
    </recommendedName>
</protein>
<proteinExistence type="predicted"/>
<gene>
    <name evidence="2" type="ordered locus">OCA5_c04390</name>
</gene>
<dbReference type="OrthoDB" id="9798693at2"/>
<dbReference type="KEGG" id="oca:OCAR_4068"/>
<name>B6J9Z8_AFIC5</name>
<dbReference type="PATRIC" id="fig|504832.7.peg.461"/>
<dbReference type="InterPro" id="IPR006311">
    <property type="entry name" value="TAT_signal"/>
</dbReference>
<dbReference type="EMBL" id="CP002826">
    <property type="protein sequence ID" value="AEI05164.1"/>
    <property type="molecule type" value="Genomic_DNA"/>
</dbReference>
<dbReference type="eggNOG" id="COG4246">
    <property type="taxonomic scope" value="Bacteria"/>
</dbReference>
<evidence type="ECO:0000313" key="2">
    <source>
        <dbReference type="EMBL" id="AEI05164.1"/>
    </source>
</evidence>
<dbReference type="Proteomes" id="UP000007730">
    <property type="component" value="Chromosome"/>
</dbReference>
<dbReference type="InterPro" id="IPR014567">
    <property type="entry name" value="UCP031900"/>
</dbReference>
<evidence type="ECO:0000259" key="1">
    <source>
        <dbReference type="Pfam" id="PF13449"/>
    </source>
</evidence>
<accession>B6J9Z8</accession>
<dbReference type="AlphaFoldDB" id="B6J9Z8"/>
<sequence length="348" mass="37027">MAAPLSRRAFLEGAAGGLALASLSPPISAFAQGAAATADEPVAVEVNARALSSFDLRDPSHVRFGSFQFRSGLMLTSPFRKFGGLSSLHLDAAGENFVMASDKGDWFTGRFVYDGPALRGLADVKSAPMRDRSGNRIAAKGWFDTESLTFNGSIAYVGIERVNKILRFDFAKGGALARGEEIALPAEIAKLPYNLGLEALVYIGSGHPLAGTLLAISERALDTQGDIFAFLIDGPSPGMLRIKRSNGFDISDATLLKTGDLLLLERKFSFVSGVGIQVRRIPVSEVAPGRVVDGPVIFSADLGYEIDNFEGIASHTTAAGDTVITLISDDNFNLVQRTLALQFTLVEP</sequence>